<evidence type="ECO:0000259" key="6">
    <source>
        <dbReference type="Pfam" id="PF08100"/>
    </source>
</evidence>
<dbReference type="Gene3D" id="1.10.10.10">
    <property type="entry name" value="Winged helix-like DNA-binding domain superfamily/Winged helix DNA-binding domain"/>
    <property type="match status" value="1"/>
</dbReference>
<evidence type="ECO:0000256" key="4">
    <source>
        <dbReference type="PIRSR" id="PIRSR005739-1"/>
    </source>
</evidence>
<feature type="domain" description="O-methyltransferase C-terminal" evidence="5">
    <location>
        <begin position="145"/>
        <end position="346"/>
    </location>
</feature>
<organism evidence="7">
    <name type="scientific">Cucumis melo</name>
    <name type="common">Muskmelon</name>
    <dbReference type="NCBI Taxonomy" id="3656"/>
    <lineage>
        <taxon>Eukaryota</taxon>
        <taxon>Viridiplantae</taxon>
        <taxon>Streptophyta</taxon>
        <taxon>Embryophyta</taxon>
        <taxon>Tracheophyta</taxon>
        <taxon>Spermatophyta</taxon>
        <taxon>Magnoliopsida</taxon>
        <taxon>eudicotyledons</taxon>
        <taxon>Gunneridae</taxon>
        <taxon>Pentapetalae</taxon>
        <taxon>rosids</taxon>
        <taxon>fabids</taxon>
        <taxon>Cucurbitales</taxon>
        <taxon>Cucurbitaceae</taxon>
        <taxon>Benincaseae</taxon>
        <taxon>Cucumis</taxon>
    </lineage>
</organism>
<dbReference type="InterPro" id="IPR036388">
    <property type="entry name" value="WH-like_DNA-bd_sf"/>
</dbReference>
<dbReference type="InterPro" id="IPR012967">
    <property type="entry name" value="COMT_dimerisation"/>
</dbReference>
<feature type="active site" description="Proton acceptor" evidence="4">
    <location>
        <position position="272"/>
    </location>
</feature>
<dbReference type="eggNOG" id="KOG3178">
    <property type="taxonomic scope" value="Eukaryota"/>
</dbReference>
<evidence type="ECO:0000313" key="7">
    <source>
        <dbReference type="EnsemblPlants" id="MELO3C018336.2.1"/>
    </source>
</evidence>
<protein>
    <recommendedName>
        <fullName evidence="8">Trans-resveratrol di-O-methyltransferase-like</fullName>
    </recommendedName>
</protein>
<dbReference type="PROSITE" id="PS51683">
    <property type="entry name" value="SAM_OMT_II"/>
    <property type="match status" value="1"/>
</dbReference>
<evidence type="ECO:0008006" key="8">
    <source>
        <dbReference type="Google" id="ProtNLM"/>
    </source>
</evidence>
<keyword evidence="2" id="KW-0808">Transferase</keyword>
<dbReference type="PANTHER" id="PTHR11746">
    <property type="entry name" value="O-METHYLTRANSFERASE"/>
    <property type="match status" value="1"/>
</dbReference>
<dbReference type="Gene3D" id="3.40.50.150">
    <property type="entry name" value="Vaccinia Virus protein VP39"/>
    <property type="match status" value="1"/>
</dbReference>
<evidence type="ECO:0000256" key="3">
    <source>
        <dbReference type="ARBA" id="ARBA00022691"/>
    </source>
</evidence>
<dbReference type="EnsemblPlants" id="MELO3C018336.2.1">
    <property type="protein sequence ID" value="MELO3C018336.2.1"/>
    <property type="gene ID" value="MELO3C018336.2"/>
</dbReference>
<evidence type="ECO:0000256" key="1">
    <source>
        <dbReference type="ARBA" id="ARBA00022603"/>
    </source>
</evidence>
<dbReference type="SUPFAM" id="SSF46785">
    <property type="entry name" value="Winged helix' DNA-binding domain"/>
    <property type="match status" value="1"/>
</dbReference>
<dbReference type="Pfam" id="PF00891">
    <property type="entry name" value="Methyltransf_2"/>
    <property type="match status" value="1"/>
</dbReference>
<dbReference type="CDD" id="cd02440">
    <property type="entry name" value="AdoMet_MTases"/>
    <property type="match status" value="1"/>
</dbReference>
<dbReference type="SUPFAM" id="SSF53335">
    <property type="entry name" value="S-adenosyl-L-methionine-dependent methyltransferases"/>
    <property type="match status" value="1"/>
</dbReference>
<dbReference type="RefSeq" id="XP_016901628.2">
    <property type="nucleotide sequence ID" value="XM_017046139.2"/>
</dbReference>
<dbReference type="InterPro" id="IPR001077">
    <property type="entry name" value="COMT_C"/>
</dbReference>
<sequence length="365" mass="41115">MEVSVRHLAFGGVWDGRDELLEAQAHIWNHMAAFVNSMSLKCAIQLGIPNAIHRHGSNPMPLSLLVSSLHLHPTKTQSLYRLMRLLTHSGFFVLQKEDEEEEEGYMLTKSSRLLVEDNPCSVTPLIHALLHPKLVEPWQFFSALFQTDDGVPVFKTAHGMPFWEYMENNPKDGEIFNAGMASDARLVMSLLLEKHKYVFEGIESLVDVGGGTGTVAKAISKVFPQIECTSFDLPQVVANLNHNNPPNFKYVEGDMFKHIPSADAILLKWILHDWSDEECSKILEKSKEAITRNGKKGKVMVIDMVVDPKKDTIKTQLLCDIFMMVLLGGKEREENELAQLIKQAGFGSYKIFPILGLRSLIEIYP</sequence>
<dbReference type="PIRSF" id="PIRSF005739">
    <property type="entry name" value="O-mtase"/>
    <property type="match status" value="1"/>
</dbReference>
<dbReference type="InterPro" id="IPR029063">
    <property type="entry name" value="SAM-dependent_MTases_sf"/>
</dbReference>
<feature type="domain" description="O-methyltransferase dimerisation" evidence="6">
    <location>
        <begin position="28"/>
        <end position="116"/>
    </location>
</feature>
<name>A0A9I9DH22_CUCME</name>
<evidence type="ECO:0000259" key="5">
    <source>
        <dbReference type="Pfam" id="PF00891"/>
    </source>
</evidence>
<gene>
    <name evidence="7" type="primary">103495174</name>
</gene>
<dbReference type="InterPro" id="IPR036390">
    <property type="entry name" value="WH_DNA-bd_sf"/>
</dbReference>
<accession>A0A9I9DH22</accession>
<evidence type="ECO:0000256" key="2">
    <source>
        <dbReference type="ARBA" id="ARBA00022679"/>
    </source>
</evidence>
<keyword evidence="3" id="KW-0949">S-adenosyl-L-methionine</keyword>
<proteinExistence type="predicted"/>
<dbReference type="InterPro" id="IPR016461">
    <property type="entry name" value="COMT-like"/>
</dbReference>
<keyword evidence="1" id="KW-0489">Methyltransferase</keyword>
<dbReference type="Pfam" id="PF08100">
    <property type="entry name" value="Dimerisation"/>
    <property type="match status" value="1"/>
</dbReference>
<reference evidence="7" key="1">
    <citation type="submission" date="2023-03" db="UniProtKB">
        <authorList>
            <consortium name="EnsemblPlants"/>
        </authorList>
    </citation>
    <scope>IDENTIFICATION</scope>
</reference>